<sequence length="544" mass="60185">MSSTSSECSDWSLKSSSPQSPGAGSQSCRQFYPPPVQCYPTPRDSPEGCLFHGHVFDECYQSRFWARVLEYFLLDNEQHGPIYQCLMVSCPEKNFNDPKNMLLHLKKCQYFPQGKFYCPKCREIESFKVVSKKCAWDKINWAHKLLQKSLKVLQSFSVNHSPYSNCPRGISTTAVNGSFVNSQIAQSNLPMPPIELHTPFNQTEQASIMAQAWELLGTPISSDINEMLRQRSNTKTRETAQHLSYNEASIPGTPGHQTSPAGLASTSFGQPAFWGNFSPSSTTLTNDPLDLGAFPLSSNTPVIMPLPPARQASRPGETALLTVDTSQPVRSILTPDLEYMLLDEGETLGPGAGTDPHIIDSTQGIMAPQPSEMTPFDAQYVPNEELVPQSSTYLHPSPSTSVPSSSNYDMSPSSTSSEQCHYPGCSYKPTGKNKQAYMRKHLKTHEKNEIPCDYCDTTCSRQDNLTCHIRKAHPTIYETISKRRRGSSGSLQSPGQPQRKGSRKEVMTRGIGRIVRTRNKGEAGPQALGSSLPHSPDCQKHART</sequence>
<name>A0ACC2JNW2_9PEZI</name>
<reference evidence="1" key="1">
    <citation type="submission" date="2022-12" db="EMBL/GenBank/DDBJ databases">
        <title>Genome Sequence of Lasiodiplodia mahajangana.</title>
        <authorList>
            <person name="Buettner E."/>
        </authorList>
    </citation>
    <scope>NUCLEOTIDE SEQUENCE</scope>
    <source>
        <strain evidence="1">VT137</strain>
    </source>
</reference>
<accession>A0ACC2JNW2</accession>
<gene>
    <name evidence="1" type="ORF">O1611_g4695</name>
</gene>
<protein>
    <submittedName>
        <fullName evidence="1">Uncharacterized protein</fullName>
    </submittedName>
</protein>
<dbReference type="EMBL" id="JAPUUL010000912">
    <property type="protein sequence ID" value="KAJ8128937.1"/>
    <property type="molecule type" value="Genomic_DNA"/>
</dbReference>
<keyword evidence="2" id="KW-1185">Reference proteome</keyword>
<organism evidence="1 2">
    <name type="scientific">Lasiodiplodia mahajangana</name>
    <dbReference type="NCBI Taxonomy" id="1108764"/>
    <lineage>
        <taxon>Eukaryota</taxon>
        <taxon>Fungi</taxon>
        <taxon>Dikarya</taxon>
        <taxon>Ascomycota</taxon>
        <taxon>Pezizomycotina</taxon>
        <taxon>Dothideomycetes</taxon>
        <taxon>Dothideomycetes incertae sedis</taxon>
        <taxon>Botryosphaeriales</taxon>
        <taxon>Botryosphaeriaceae</taxon>
        <taxon>Lasiodiplodia</taxon>
    </lineage>
</organism>
<dbReference type="Proteomes" id="UP001153332">
    <property type="component" value="Unassembled WGS sequence"/>
</dbReference>
<comment type="caution">
    <text evidence="1">The sequence shown here is derived from an EMBL/GenBank/DDBJ whole genome shotgun (WGS) entry which is preliminary data.</text>
</comment>
<proteinExistence type="predicted"/>
<evidence type="ECO:0000313" key="1">
    <source>
        <dbReference type="EMBL" id="KAJ8128937.1"/>
    </source>
</evidence>
<evidence type="ECO:0000313" key="2">
    <source>
        <dbReference type="Proteomes" id="UP001153332"/>
    </source>
</evidence>